<name>A0ABN0N6S4_9NEIS</name>
<feature type="compositionally biased region" description="Low complexity" evidence="2">
    <location>
        <begin position="118"/>
        <end position="148"/>
    </location>
</feature>
<evidence type="ECO:0000313" key="5">
    <source>
        <dbReference type="Proteomes" id="UP000016426"/>
    </source>
</evidence>
<dbReference type="InterPro" id="IPR036442">
    <property type="entry name" value="ProQ/FinO_sf"/>
</dbReference>
<comment type="caution">
    <text evidence="4">The sequence shown here is derived from an EMBL/GenBank/DDBJ whole genome shotgun (WGS) entry which is preliminary data.</text>
</comment>
<evidence type="ECO:0000256" key="2">
    <source>
        <dbReference type="SAM" id="MobiDB-lite"/>
    </source>
</evidence>
<dbReference type="SUPFAM" id="SSF48657">
    <property type="entry name" value="FinO-like"/>
    <property type="match status" value="1"/>
</dbReference>
<evidence type="ECO:0000313" key="4">
    <source>
        <dbReference type="EMBL" id="ERE06896.1"/>
    </source>
</evidence>
<dbReference type="Proteomes" id="UP000016426">
    <property type="component" value="Unassembled WGS sequence"/>
</dbReference>
<keyword evidence="5" id="KW-1185">Reference proteome</keyword>
<proteinExistence type="predicted"/>
<dbReference type="EMBL" id="AVPH01000224">
    <property type="protein sequence ID" value="ERE06896.1"/>
    <property type="molecule type" value="Genomic_DNA"/>
</dbReference>
<dbReference type="RefSeq" id="WP_021477020.1">
    <property type="nucleotide sequence ID" value="NZ_AVPH01000224.1"/>
</dbReference>
<keyword evidence="1" id="KW-0694">RNA-binding</keyword>
<gene>
    <name evidence="4" type="ORF">O166_07480</name>
</gene>
<sequence>MKPNTETALGAALKSAVQSLSKKKQTEMIADHIYGKFDVFRQFRPLALGIHESLIAALSQFDPALISRVVANHCRKPRYLKSLARGGKRFDLNGKPQGEVSAEEKRAAELQMQPKNAPAPTADAETAPVEAAAPAALEAAPAVAEAAPQQDGQTES</sequence>
<dbReference type="Gene3D" id="1.10.1710.10">
    <property type="entry name" value="ProQ/FinO domain"/>
    <property type="match status" value="1"/>
</dbReference>
<feature type="domain" description="ProQ/FinO" evidence="3">
    <location>
        <begin position="21"/>
        <end position="128"/>
    </location>
</feature>
<evidence type="ECO:0000259" key="3">
    <source>
        <dbReference type="SMART" id="SM00945"/>
    </source>
</evidence>
<feature type="region of interest" description="Disordered" evidence="2">
    <location>
        <begin position="88"/>
        <end position="156"/>
    </location>
</feature>
<protein>
    <submittedName>
        <fullName evidence="4">ProQ/FINO family protein</fullName>
    </submittedName>
</protein>
<accession>A0ABN0N6S4</accession>
<dbReference type="Pfam" id="PF04352">
    <property type="entry name" value="ProQ"/>
    <property type="match status" value="1"/>
</dbReference>
<reference evidence="4 5" key="1">
    <citation type="journal article" date="2013" name="Genome Announc.">
        <title>Genome Sequence of the Pigment-Producing Bacterium Pseudogulbenkiania ferrooxidans, Isolated from Loktak Lake.</title>
        <authorList>
            <person name="Puranik S."/>
            <person name="Talkal R."/>
            <person name="Qureshi A."/>
            <person name="Khardenavis A."/>
            <person name="Kapley A."/>
            <person name="Purohit H.J."/>
        </authorList>
    </citation>
    <scope>NUCLEOTIDE SEQUENCE [LARGE SCALE GENOMIC DNA]</scope>
    <source>
        <strain evidence="4 5">EGD-HP2</strain>
    </source>
</reference>
<organism evidence="4 5">
    <name type="scientific">Pseudogulbenkiania ferrooxidans EGD-HP2</name>
    <dbReference type="NCBI Taxonomy" id="1388764"/>
    <lineage>
        <taxon>Bacteria</taxon>
        <taxon>Pseudomonadati</taxon>
        <taxon>Pseudomonadota</taxon>
        <taxon>Betaproteobacteria</taxon>
        <taxon>Neisseriales</taxon>
        <taxon>Chromobacteriaceae</taxon>
        <taxon>Pseudogulbenkiania</taxon>
    </lineage>
</organism>
<dbReference type="InterPro" id="IPR016103">
    <property type="entry name" value="ProQ/FinO"/>
</dbReference>
<evidence type="ECO:0000256" key="1">
    <source>
        <dbReference type="ARBA" id="ARBA00022884"/>
    </source>
</evidence>
<dbReference type="SMART" id="SM00945">
    <property type="entry name" value="ProQ"/>
    <property type="match status" value="1"/>
</dbReference>